<feature type="region of interest" description="Disordered" evidence="1">
    <location>
        <begin position="161"/>
        <end position="185"/>
    </location>
</feature>
<feature type="compositionally biased region" description="Basic and acidic residues" evidence="1">
    <location>
        <begin position="161"/>
        <end position="175"/>
    </location>
</feature>
<evidence type="ECO:0000313" key="2">
    <source>
        <dbReference type="EMBL" id="KLU82677.1"/>
    </source>
</evidence>
<dbReference type="AlphaFoldDB" id="A0A0C4DPH9"/>
<accession>A0A0C4DPH9</accession>
<reference evidence="4" key="1">
    <citation type="submission" date="2010-05" db="EMBL/GenBank/DDBJ databases">
        <title>The genome sequence of Magnaporthe poae strain ATCC 64411.</title>
        <authorList>
            <person name="Ma L.-J."/>
            <person name="Dead R."/>
            <person name="Young S."/>
            <person name="Zeng Q."/>
            <person name="Koehrsen M."/>
            <person name="Alvarado L."/>
            <person name="Berlin A."/>
            <person name="Chapman S.B."/>
            <person name="Chen Z."/>
            <person name="Freedman E."/>
            <person name="Gellesch M."/>
            <person name="Goldberg J."/>
            <person name="Griggs A."/>
            <person name="Gujja S."/>
            <person name="Heilman E.R."/>
            <person name="Heiman D."/>
            <person name="Hepburn T."/>
            <person name="Howarth C."/>
            <person name="Jen D."/>
            <person name="Larson L."/>
            <person name="Mehta T."/>
            <person name="Neiman D."/>
            <person name="Pearson M."/>
            <person name="Roberts A."/>
            <person name="Saif S."/>
            <person name="Shea T."/>
            <person name="Shenoy N."/>
            <person name="Sisk P."/>
            <person name="Stolte C."/>
            <person name="Sykes S."/>
            <person name="Walk T."/>
            <person name="White J."/>
            <person name="Yandava C."/>
            <person name="Haas B."/>
            <person name="Nusbaum C."/>
            <person name="Birren B."/>
        </authorList>
    </citation>
    <scope>NUCLEOTIDE SEQUENCE [LARGE SCALE GENOMIC DNA]</scope>
    <source>
        <strain evidence="4">ATCC 64411 / 73-15</strain>
    </source>
</reference>
<reference evidence="3" key="4">
    <citation type="journal article" date="2015" name="G3 (Bethesda)">
        <title>Genome sequences of three phytopathogenic species of the Magnaporthaceae family of fungi.</title>
        <authorList>
            <person name="Okagaki L.H."/>
            <person name="Nunes C.C."/>
            <person name="Sailsbery J."/>
            <person name="Clay B."/>
            <person name="Brown D."/>
            <person name="John T."/>
            <person name="Oh Y."/>
            <person name="Young N."/>
            <person name="Fitzgerald M."/>
            <person name="Haas B.J."/>
            <person name="Zeng Q."/>
            <person name="Young S."/>
            <person name="Adiconis X."/>
            <person name="Fan L."/>
            <person name="Levin J.Z."/>
            <person name="Mitchell T.K."/>
            <person name="Okubara P.A."/>
            <person name="Farman M.L."/>
            <person name="Kohn L.M."/>
            <person name="Birren B."/>
            <person name="Ma L.-J."/>
            <person name="Dean R.A."/>
        </authorList>
    </citation>
    <scope>NUCLEOTIDE SEQUENCE</scope>
    <source>
        <strain evidence="3">ATCC 64411 / 73-15</strain>
    </source>
</reference>
<dbReference type="EMBL" id="GL876966">
    <property type="protein sequence ID" value="KLU82677.1"/>
    <property type="molecule type" value="Genomic_DNA"/>
</dbReference>
<evidence type="ECO:0000313" key="3">
    <source>
        <dbReference type="EnsemblFungi" id="MAPG_01746T0"/>
    </source>
</evidence>
<sequence length="259" mass="28841">MGGPKHSKKSTKYKLNSWSLSAGRIIDPDMYLGAKAHFSSSAGAQNFLFLLFYSPPSCLFPFSIVVSDSLGLRRDRQHEPMPWDYSQRGHLSGPPARQFGCLVPANKKKAARRVSSGFERLAAHKGEKAPLRRRIHTVRISPQHTAENVCYNRVFPRKEPSSFGEGARKKMDNRQIRPRRRSPGSAWNPCGWGQLIEFVDRGDTAFGTRHFPDVSTRPCKRASKRPVLLHVPRALALSKNIIPCGGCANACPSLGHASR</sequence>
<protein>
    <submittedName>
        <fullName evidence="2 3">Uncharacterized protein</fullName>
    </submittedName>
</protein>
<dbReference type="VEuPathDB" id="FungiDB:MAPG_01746"/>
<reference evidence="2" key="2">
    <citation type="submission" date="2010-05" db="EMBL/GenBank/DDBJ databases">
        <title>The Genome Sequence of Magnaporthe poae strain ATCC 64411.</title>
        <authorList>
            <consortium name="The Broad Institute Genome Sequencing Platform"/>
            <consortium name="Broad Institute Genome Sequencing Center for Infectious Disease"/>
            <person name="Ma L.-J."/>
            <person name="Dead R."/>
            <person name="Young S."/>
            <person name="Zeng Q."/>
            <person name="Koehrsen M."/>
            <person name="Alvarado L."/>
            <person name="Berlin A."/>
            <person name="Chapman S.B."/>
            <person name="Chen Z."/>
            <person name="Freedman E."/>
            <person name="Gellesch M."/>
            <person name="Goldberg J."/>
            <person name="Griggs A."/>
            <person name="Gujja S."/>
            <person name="Heilman E.R."/>
            <person name="Heiman D."/>
            <person name="Hepburn T."/>
            <person name="Howarth C."/>
            <person name="Jen D."/>
            <person name="Larson L."/>
            <person name="Mehta T."/>
            <person name="Neiman D."/>
            <person name="Pearson M."/>
            <person name="Roberts A."/>
            <person name="Saif S."/>
            <person name="Shea T."/>
            <person name="Shenoy N."/>
            <person name="Sisk P."/>
            <person name="Stolte C."/>
            <person name="Sykes S."/>
            <person name="Walk T."/>
            <person name="White J."/>
            <person name="Yandava C."/>
            <person name="Haas B."/>
            <person name="Nusbaum C."/>
            <person name="Birren B."/>
        </authorList>
    </citation>
    <scope>NUCLEOTIDE SEQUENCE</scope>
    <source>
        <strain evidence="2">ATCC 64411</strain>
    </source>
</reference>
<proteinExistence type="predicted"/>
<dbReference type="Proteomes" id="UP000011715">
    <property type="component" value="Unassembled WGS sequence"/>
</dbReference>
<organism evidence="3 4">
    <name type="scientific">Magnaporthiopsis poae (strain ATCC 64411 / 73-15)</name>
    <name type="common">Kentucky bluegrass fungus</name>
    <name type="synonym">Magnaporthe poae</name>
    <dbReference type="NCBI Taxonomy" id="644358"/>
    <lineage>
        <taxon>Eukaryota</taxon>
        <taxon>Fungi</taxon>
        <taxon>Dikarya</taxon>
        <taxon>Ascomycota</taxon>
        <taxon>Pezizomycotina</taxon>
        <taxon>Sordariomycetes</taxon>
        <taxon>Sordariomycetidae</taxon>
        <taxon>Magnaporthales</taxon>
        <taxon>Magnaporthaceae</taxon>
        <taxon>Magnaporthiopsis</taxon>
    </lineage>
</organism>
<reference evidence="2" key="3">
    <citation type="submission" date="2011-03" db="EMBL/GenBank/DDBJ databases">
        <title>Annotation of Magnaporthe poae ATCC 64411.</title>
        <authorList>
            <person name="Ma L.-J."/>
            <person name="Dead R."/>
            <person name="Young S.K."/>
            <person name="Zeng Q."/>
            <person name="Gargeya S."/>
            <person name="Fitzgerald M."/>
            <person name="Haas B."/>
            <person name="Abouelleil A."/>
            <person name="Alvarado L."/>
            <person name="Arachchi H.M."/>
            <person name="Berlin A."/>
            <person name="Brown A."/>
            <person name="Chapman S.B."/>
            <person name="Chen Z."/>
            <person name="Dunbar C."/>
            <person name="Freedman E."/>
            <person name="Gearin G."/>
            <person name="Gellesch M."/>
            <person name="Goldberg J."/>
            <person name="Griggs A."/>
            <person name="Gujja S."/>
            <person name="Heiman D."/>
            <person name="Howarth C."/>
            <person name="Larson L."/>
            <person name="Lui A."/>
            <person name="MacDonald P.J.P."/>
            <person name="Mehta T."/>
            <person name="Montmayeur A."/>
            <person name="Murphy C."/>
            <person name="Neiman D."/>
            <person name="Pearson M."/>
            <person name="Priest M."/>
            <person name="Roberts A."/>
            <person name="Saif S."/>
            <person name="Shea T."/>
            <person name="Shenoy N."/>
            <person name="Sisk P."/>
            <person name="Stolte C."/>
            <person name="Sykes S."/>
            <person name="Yandava C."/>
            <person name="Wortman J."/>
            <person name="Nusbaum C."/>
            <person name="Birren B."/>
        </authorList>
    </citation>
    <scope>NUCLEOTIDE SEQUENCE</scope>
    <source>
        <strain evidence="2">ATCC 64411</strain>
    </source>
</reference>
<name>A0A0C4DPH9_MAGP6</name>
<dbReference type="EMBL" id="ADBL01000429">
    <property type="status" value="NOT_ANNOTATED_CDS"/>
    <property type="molecule type" value="Genomic_DNA"/>
</dbReference>
<gene>
    <name evidence="2" type="ORF">MAPG_01746</name>
</gene>
<reference evidence="3" key="5">
    <citation type="submission" date="2015-06" db="UniProtKB">
        <authorList>
            <consortium name="EnsemblFungi"/>
        </authorList>
    </citation>
    <scope>IDENTIFICATION</scope>
    <source>
        <strain evidence="3">ATCC 64411</strain>
    </source>
</reference>
<dbReference type="EnsemblFungi" id="MAPG_01746T0">
    <property type="protein sequence ID" value="MAPG_01746T0"/>
    <property type="gene ID" value="MAPG_01746"/>
</dbReference>
<evidence type="ECO:0000256" key="1">
    <source>
        <dbReference type="SAM" id="MobiDB-lite"/>
    </source>
</evidence>
<keyword evidence="4" id="KW-1185">Reference proteome</keyword>
<evidence type="ECO:0000313" key="4">
    <source>
        <dbReference type="Proteomes" id="UP000011715"/>
    </source>
</evidence>